<dbReference type="PANTHER" id="PTHR30146:SF148">
    <property type="entry name" value="HTH-TYPE TRANSCRIPTIONAL REPRESSOR PURR-RELATED"/>
    <property type="match status" value="1"/>
</dbReference>
<evidence type="ECO:0000259" key="5">
    <source>
        <dbReference type="PROSITE" id="PS50932"/>
    </source>
</evidence>
<dbReference type="PANTHER" id="PTHR30146">
    <property type="entry name" value="LACI-RELATED TRANSCRIPTIONAL REPRESSOR"/>
    <property type="match status" value="1"/>
</dbReference>
<gene>
    <name evidence="7" type="ORF">B4167_1452</name>
</gene>
<evidence type="ECO:0000256" key="4">
    <source>
        <dbReference type="ARBA" id="ARBA00023163"/>
    </source>
</evidence>
<keyword evidence="1" id="KW-0678">Repressor</keyword>
<dbReference type="PROSITE" id="PS50943">
    <property type="entry name" value="HTH_CROC1"/>
    <property type="match status" value="1"/>
</dbReference>
<dbReference type="Pfam" id="PF13377">
    <property type="entry name" value="Peripla_BP_3"/>
    <property type="match status" value="1"/>
</dbReference>
<feature type="domain" description="HTH cro/C1-type" evidence="6">
    <location>
        <begin position="2"/>
        <end position="49"/>
    </location>
</feature>
<dbReference type="CDD" id="cd01392">
    <property type="entry name" value="HTH_LacI"/>
    <property type="match status" value="1"/>
</dbReference>
<comment type="caution">
    <text evidence="7">The sequence shown here is derived from an EMBL/GenBank/DDBJ whole genome shotgun (WGS) entry which is preliminary data.</text>
</comment>
<proteinExistence type="predicted"/>
<dbReference type="AlphaFoldDB" id="A0ABD4AB68"/>
<dbReference type="GO" id="GO:0003677">
    <property type="term" value="F:DNA binding"/>
    <property type="evidence" value="ECO:0007669"/>
    <property type="project" value="UniProtKB-KW"/>
</dbReference>
<evidence type="ECO:0000313" key="8">
    <source>
        <dbReference type="Proteomes" id="UP000032076"/>
    </source>
</evidence>
<dbReference type="InterPro" id="IPR000843">
    <property type="entry name" value="HTH_LacI"/>
</dbReference>
<accession>A0ABD4AB68</accession>
<dbReference type="InterPro" id="IPR001387">
    <property type="entry name" value="Cro/C1-type_HTH"/>
</dbReference>
<evidence type="ECO:0000256" key="2">
    <source>
        <dbReference type="ARBA" id="ARBA00023015"/>
    </source>
</evidence>
<dbReference type="EMBL" id="JXLU01000004">
    <property type="protein sequence ID" value="KIO74324.1"/>
    <property type="molecule type" value="Genomic_DNA"/>
</dbReference>
<evidence type="ECO:0000256" key="1">
    <source>
        <dbReference type="ARBA" id="ARBA00022491"/>
    </source>
</evidence>
<keyword evidence="2" id="KW-0805">Transcription regulation</keyword>
<feature type="domain" description="HTH lacI-type" evidence="5">
    <location>
        <begin position="5"/>
        <end position="49"/>
    </location>
</feature>
<reference evidence="7 8" key="1">
    <citation type="submission" date="2015-01" db="EMBL/GenBank/DDBJ databases">
        <title>Draft Genome Sequences of Four Bacillus thermoamylovorans Strains, Isolated From Food Products.</title>
        <authorList>
            <person name="Krawcyk A.O."/>
            <person name="Berendsen E.M."/>
            <person name="Eijlander R.T."/>
            <person name="de Jong A."/>
            <person name="Wells-Bennik M."/>
            <person name="Kuipers O.P."/>
        </authorList>
    </citation>
    <scope>NUCLEOTIDE SEQUENCE [LARGE SCALE GENOMIC DNA]</scope>
    <source>
        <strain evidence="7 8">B4167</strain>
    </source>
</reference>
<dbReference type="SMART" id="SM00354">
    <property type="entry name" value="HTH_LACI"/>
    <property type="match status" value="1"/>
</dbReference>
<organism evidence="7 8">
    <name type="scientific">Caldibacillus thermoamylovorans</name>
    <dbReference type="NCBI Taxonomy" id="35841"/>
    <lineage>
        <taxon>Bacteria</taxon>
        <taxon>Bacillati</taxon>
        <taxon>Bacillota</taxon>
        <taxon>Bacilli</taxon>
        <taxon>Bacillales</taxon>
        <taxon>Bacillaceae</taxon>
        <taxon>Caldibacillus</taxon>
    </lineage>
</organism>
<dbReference type="Proteomes" id="UP000032076">
    <property type="component" value="Unassembled WGS sequence"/>
</dbReference>
<name>A0ABD4AB68_9BACI</name>
<dbReference type="PROSITE" id="PS50932">
    <property type="entry name" value="HTH_LACI_2"/>
    <property type="match status" value="1"/>
</dbReference>
<evidence type="ECO:0008006" key="9">
    <source>
        <dbReference type="Google" id="ProtNLM"/>
    </source>
</evidence>
<evidence type="ECO:0000259" key="6">
    <source>
        <dbReference type="PROSITE" id="PS50943"/>
    </source>
</evidence>
<dbReference type="SUPFAM" id="SSF47413">
    <property type="entry name" value="lambda repressor-like DNA-binding domains"/>
    <property type="match status" value="1"/>
</dbReference>
<dbReference type="CDD" id="cd19974">
    <property type="entry name" value="PBP1_LacI-like"/>
    <property type="match status" value="1"/>
</dbReference>
<dbReference type="Pfam" id="PF00356">
    <property type="entry name" value="LacI"/>
    <property type="match status" value="1"/>
</dbReference>
<keyword evidence="4" id="KW-0804">Transcription</keyword>
<dbReference type="InterPro" id="IPR046335">
    <property type="entry name" value="LacI/GalR-like_sensor"/>
</dbReference>
<dbReference type="Gene3D" id="3.40.50.2300">
    <property type="match status" value="2"/>
</dbReference>
<evidence type="ECO:0000256" key="3">
    <source>
        <dbReference type="ARBA" id="ARBA00023125"/>
    </source>
</evidence>
<dbReference type="InterPro" id="IPR028082">
    <property type="entry name" value="Peripla_BP_I"/>
</dbReference>
<dbReference type="InterPro" id="IPR010982">
    <property type="entry name" value="Lambda_DNA-bd_dom_sf"/>
</dbReference>
<sequence>MKRKITMQDIADKLGISKNSVSQALSGKSGVSEETRQLIEQTAKELGYVYKSKNIPPKKERNICIGLIATDFAFSLKAFFGEIFLAIEESCMKNGITLNIQSVSQEAKEKLILPDFIREKKVDGIIIVSHIRTEYIKKVIATGIPTVLIDHHHPLIDADAILTNNRFAAYMATKYLIDLGHKEIAFVGNIDFSPSYYERMEGYLLALREENITPQKNFMFMNVIEENKAVDICIQSLERVPTGWLCVNDGYGFMVCTSLKNRGLKIPNDASVINFDNGQLSQISQPQITTMAIHLNLYGKKAVEQLLWRINNPNEPKQEILFPATLIKRESTGKCSKY</sequence>
<evidence type="ECO:0000313" key="7">
    <source>
        <dbReference type="EMBL" id="KIO74324.1"/>
    </source>
</evidence>
<dbReference type="GO" id="GO:0006355">
    <property type="term" value="P:regulation of DNA-templated transcription"/>
    <property type="evidence" value="ECO:0007669"/>
    <property type="project" value="UniProtKB-ARBA"/>
</dbReference>
<protein>
    <recommendedName>
        <fullName evidence="9">LacI family transcriptional regulator</fullName>
    </recommendedName>
</protein>
<dbReference type="Gene3D" id="1.10.260.40">
    <property type="entry name" value="lambda repressor-like DNA-binding domains"/>
    <property type="match status" value="1"/>
</dbReference>
<dbReference type="SUPFAM" id="SSF53822">
    <property type="entry name" value="Periplasmic binding protein-like I"/>
    <property type="match status" value="1"/>
</dbReference>
<keyword evidence="3" id="KW-0238">DNA-binding</keyword>